<evidence type="ECO:0000313" key="1">
    <source>
        <dbReference type="EMBL" id="KAK9153249.1"/>
    </source>
</evidence>
<proteinExistence type="predicted"/>
<reference evidence="1 2" key="1">
    <citation type="submission" date="2024-01" db="EMBL/GenBank/DDBJ databases">
        <title>Genome assemblies of Stephania.</title>
        <authorList>
            <person name="Yang L."/>
        </authorList>
    </citation>
    <scope>NUCLEOTIDE SEQUENCE [LARGE SCALE GENOMIC DNA]</scope>
    <source>
        <strain evidence="1">QJT</strain>
        <tissue evidence="1">Leaf</tissue>
    </source>
</reference>
<accession>A0AAP0PSU0</accession>
<dbReference type="Proteomes" id="UP001417504">
    <property type="component" value="Unassembled WGS sequence"/>
</dbReference>
<gene>
    <name evidence="1" type="ORF">Sjap_000729</name>
</gene>
<comment type="caution">
    <text evidence="1">The sequence shown here is derived from an EMBL/GenBank/DDBJ whole genome shotgun (WGS) entry which is preliminary data.</text>
</comment>
<organism evidence="1 2">
    <name type="scientific">Stephania japonica</name>
    <dbReference type="NCBI Taxonomy" id="461633"/>
    <lineage>
        <taxon>Eukaryota</taxon>
        <taxon>Viridiplantae</taxon>
        <taxon>Streptophyta</taxon>
        <taxon>Embryophyta</taxon>
        <taxon>Tracheophyta</taxon>
        <taxon>Spermatophyta</taxon>
        <taxon>Magnoliopsida</taxon>
        <taxon>Ranunculales</taxon>
        <taxon>Menispermaceae</taxon>
        <taxon>Menispermoideae</taxon>
        <taxon>Cissampelideae</taxon>
        <taxon>Stephania</taxon>
    </lineage>
</organism>
<sequence>MSDLSLIKYRSMWVFKIPFYKVGEPDIGRLNLGSLNGLRLDSDADRRSR</sequence>
<dbReference type="EMBL" id="JBBNAE010000001">
    <property type="protein sequence ID" value="KAK9153249.1"/>
    <property type="molecule type" value="Genomic_DNA"/>
</dbReference>
<keyword evidence="2" id="KW-1185">Reference proteome</keyword>
<evidence type="ECO:0000313" key="2">
    <source>
        <dbReference type="Proteomes" id="UP001417504"/>
    </source>
</evidence>
<protein>
    <submittedName>
        <fullName evidence="1">Uncharacterized protein</fullName>
    </submittedName>
</protein>
<name>A0AAP0PSU0_9MAGN</name>
<dbReference type="AlphaFoldDB" id="A0AAP0PSU0"/>